<feature type="transmembrane region" description="Helical" evidence="1">
    <location>
        <begin position="137"/>
        <end position="161"/>
    </location>
</feature>
<evidence type="ECO:0000313" key="4">
    <source>
        <dbReference type="Proteomes" id="UP000515563"/>
    </source>
</evidence>
<reference evidence="4" key="1">
    <citation type="submission" date="2019-09" db="EMBL/GenBank/DDBJ databases">
        <title>Antimicrobial potential of Antarctic Bacteria.</title>
        <authorList>
            <person name="Benaud N."/>
            <person name="Edwards R.J."/>
            <person name="Ferrari B.C."/>
        </authorList>
    </citation>
    <scope>NUCLEOTIDE SEQUENCE [LARGE SCALE GENOMIC DNA]</scope>
    <source>
        <strain evidence="4">SPB151</strain>
    </source>
</reference>
<dbReference type="RefSeq" id="WP_185443765.1">
    <property type="nucleotide sequence ID" value="NZ_CP043661.1"/>
</dbReference>
<dbReference type="EMBL" id="CP043661">
    <property type="protein sequence ID" value="QNE21365.1"/>
    <property type="molecule type" value="Genomic_DNA"/>
</dbReference>
<reference evidence="3 4" key="2">
    <citation type="journal article" date="2020" name="Microbiol. Resour. Announc.">
        <title>Antarctic desert soil bacteria exhibit high novel natural product potential, evaluated through long-read genome sequencing and comparative genomics.</title>
        <authorList>
            <person name="Benaud N."/>
            <person name="Edwards R.J."/>
            <person name="Amos T.G."/>
            <person name="D'Agostino P.M."/>
            <person name="Gutierrez-Chavez C."/>
            <person name="Montgomery K."/>
            <person name="Nicetic I."/>
            <person name="Ferrari B.C."/>
        </authorList>
    </citation>
    <scope>NUCLEOTIDE SEQUENCE [LARGE SCALE GENOMIC DNA]</scope>
    <source>
        <strain evidence="3 4">SPB151</strain>
    </source>
</reference>
<name>A0A7G6X550_9ACTN</name>
<gene>
    <name evidence="3" type="ORF">F1D05_29900</name>
</gene>
<feature type="transmembrane region" description="Helical" evidence="1">
    <location>
        <begin position="88"/>
        <end position="107"/>
    </location>
</feature>
<dbReference type="Pfam" id="PF04173">
    <property type="entry name" value="DoxD"/>
    <property type="match status" value="1"/>
</dbReference>
<proteinExistence type="predicted"/>
<evidence type="ECO:0000256" key="1">
    <source>
        <dbReference type="SAM" id="Phobius"/>
    </source>
</evidence>
<feature type="transmembrane region" description="Helical" evidence="1">
    <location>
        <begin position="114"/>
        <end position="131"/>
    </location>
</feature>
<dbReference type="KEGG" id="kqi:F1D05_29900"/>
<organism evidence="3 4">
    <name type="scientific">Kribbella qitaiheensis</name>
    <dbReference type="NCBI Taxonomy" id="1544730"/>
    <lineage>
        <taxon>Bacteria</taxon>
        <taxon>Bacillati</taxon>
        <taxon>Actinomycetota</taxon>
        <taxon>Actinomycetes</taxon>
        <taxon>Propionibacteriales</taxon>
        <taxon>Kribbellaceae</taxon>
        <taxon>Kribbella</taxon>
    </lineage>
</organism>
<dbReference type="InterPro" id="IPR007301">
    <property type="entry name" value="DoxD"/>
</dbReference>
<keyword evidence="1" id="KW-1133">Transmembrane helix</keyword>
<dbReference type="AlphaFoldDB" id="A0A7G6X550"/>
<feature type="domain" description="TQO small subunit DoxD" evidence="2">
    <location>
        <begin position="74"/>
        <end position="169"/>
    </location>
</feature>
<keyword evidence="4" id="KW-1185">Reference proteome</keyword>
<protein>
    <submittedName>
        <fullName evidence="3">DoxX family membrane protein</fullName>
    </submittedName>
</protein>
<accession>A0A7G6X550</accession>
<dbReference type="Proteomes" id="UP000515563">
    <property type="component" value="Chromosome"/>
</dbReference>
<evidence type="ECO:0000259" key="2">
    <source>
        <dbReference type="Pfam" id="PF04173"/>
    </source>
</evidence>
<sequence>MAVTEQTRRPNASDEALVSSRLSRALVALVRITVALLWIQNLSWKRPPRFGNHSDPPDGLYQWTLNGVQHQVFAPWAWFVQHLVLPNFLLFAWLTFLIEGCLGAFLLVGLATRFWALVGVAQSMAITLSVLRTPNEWFWSYFLMIAAHLMLFAVAAGRAYGIDGVIRPLWRQRGGVLVKLLRAAS</sequence>
<keyword evidence="1" id="KW-0812">Transmembrane</keyword>
<evidence type="ECO:0000313" key="3">
    <source>
        <dbReference type="EMBL" id="QNE21365.1"/>
    </source>
</evidence>
<keyword evidence="1" id="KW-0472">Membrane</keyword>